<evidence type="ECO:0000259" key="3">
    <source>
        <dbReference type="Pfam" id="PF07987"/>
    </source>
</evidence>
<feature type="compositionally biased region" description="Basic residues" evidence="1">
    <location>
        <begin position="175"/>
        <end position="190"/>
    </location>
</feature>
<protein>
    <submittedName>
        <fullName evidence="4">YcnI family protein</fullName>
    </submittedName>
</protein>
<feature type="region of interest" description="Disordered" evidence="1">
    <location>
        <begin position="170"/>
        <end position="190"/>
    </location>
</feature>
<keyword evidence="2" id="KW-0732">Signal</keyword>
<dbReference type="CDD" id="cd08545">
    <property type="entry name" value="YcnI_like"/>
    <property type="match status" value="1"/>
</dbReference>
<reference evidence="4 5" key="1">
    <citation type="journal article" date="2000" name="Arch. Microbiol.">
        <title>Rhodobaca bogoriensis gen. nov. and sp. nov., an alkaliphilic purple nonsulfur bacterium from African Rift Valley soda lakes.</title>
        <authorList>
            <person name="Milford A.D."/>
            <person name="Achenbach L.A."/>
            <person name="Jung D.O."/>
            <person name="Madigan M.T."/>
        </authorList>
    </citation>
    <scope>NUCLEOTIDE SEQUENCE [LARGE SCALE GENOMIC DNA]</scope>
    <source>
        <strain evidence="4 5">2376</strain>
    </source>
</reference>
<gene>
    <name evidence="4" type="ORF">HUK65_14475</name>
</gene>
<dbReference type="InterPro" id="IPR012533">
    <property type="entry name" value="YcnI-copper_dom"/>
</dbReference>
<comment type="caution">
    <text evidence="4">The sequence shown here is derived from an EMBL/GenBank/DDBJ whole genome shotgun (WGS) entry which is preliminary data.</text>
</comment>
<evidence type="ECO:0000256" key="1">
    <source>
        <dbReference type="SAM" id="MobiDB-lite"/>
    </source>
</evidence>
<proteinExistence type="predicted"/>
<dbReference type="InterPro" id="IPR038507">
    <property type="entry name" value="YcnI-like_sf"/>
</dbReference>
<dbReference type="EMBL" id="JACBXS010000035">
    <property type="protein sequence ID" value="NYS26197.1"/>
    <property type="molecule type" value="Genomic_DNA"/>
</dbReference>
<accession>A0A7Z0KZ06</accession>
<name>A0A7Z0KZ06_9RHOB</name>
<dbReference type="Gene3D" id="2.60.40.2230">
    <property type="entry name" value="Uncharacterised protein YcnI-like PF07987, DUF1775"/>
    <property type="match status" value="1"/>
</dbReference>
<feature type="chain" id="PRO_5030990433" evidence="2">
    <location>
        <begin position="21"/>
        <end position="190"/>
    </location>
</feature>
<keyword evidence="5" id="KW-1185">Reference proteome</keyword>
<evidence type="ECO:0000313" key="5">
    <source>
        <dbReference type="Proteomes" id="UP000529417"/>
    </source>
</evidence>
<dbReference type="Pfam" id="PF07987">
    <property type="entry name" value="DUF1775"/>
    <property type="match status" value="1"/>
</dbReference>
<dbReference type="RefSeq" id="WP_179906990.1">
    <property type="nucleotide sequence ID" value="NZ_JACBXS010000035.1"/>
</dbReference>
<feature type="signal peptide" evidence="2">
    <location>
        <begin position="1"/>
        <end position="20"/>
    </location>
</feature>
<sequence>MKTTLMTLAALALSAPAAFAHATLEQSEVTQNVRERMVVRIPHGCGDEATLRVRVAIPDGINAVQPMVKAGWDLSVVTGPLAEPYHSHGTEITEGVREIIWEGHLPDAFYDEFVFRARFTEALPAGELVHIPVVQECADGAARWIEIPEEGKTRSDYAYPAPAVMVLPAADHGHSHGHSHSHSHGHSHGN</sequence>
<dbReference type="Proteomes" id="UP000529417">
    <property type="component" value="Unassembled WGS sequence"/>
</dbReference>
<evidence type="ECO:0000256" key="2">
    <source>
        <dbReference type="SAM" id="SignalP"/>
    </source>
</evidence>
<dbReference type="AlphaFoldDB" id="A0A7Z0KZ06"/>
<feature type="domain" description="YncI copper-binding" evidence="3">
    <location>
        <begin position="21"/>
        <end position="165"/>
    </location>
</feature>
<organism evidence="4 5">
    <name type="scientific">Rhabdonatronobacter sediminivivens</name>
    <dbReference type="NCBI Taxonomy" id="2743469"/>
    <lineage>
        <taxon>Bacteria</taxon>
        <taxon>Pseudomonadati</taxon>
        <taxon>Pseudomonadota</taxon>
        <taxon>Alphaproteobacteria</taxon>
        <taxon>Rhodobacterales</taxon>
        <taxon>Paracoccaceae</taxon>
        <taxon>Rhabdonatronobacter</taxon>
    </lineage>
</organism>
<evidence type="ECO:0000313" key="4">
    <source>
        <dbReference type="EMBL" id="NYS26197.1"/>
    </source>
</evidence>